<sequence length="260" mass="28517">MSESTTSTTNLPPGSTFLRRTVLVVVSVFAAWQIFATFLWIAPASGLRQIVPGNLLHEYMIPMQGQSWSVFAPEPINGEYRLQVRAEVTEGGVTRTTDWVDATAAELSMLTHNLTPPRAGVQASGVASDFKGAFDSLSEEQQEVAALGFYEGHDWRDRLEDGLDAHGNQAAVEDYMAAERVATAYATQVAYAMWGENVDHIQFIASRQNVVPFGERNDPDAERPPVQSAPLGWRGLIEEPGQSRENFARTFRAAVEASGQ</sequence>
<accession>A0ABP8LPS5</accession>
<proteinExistence type="predicted"/>
<gene>
    <name evidence="2" type="ORF">GCM10023169_37720</name>
</gene>
<keyword evidence="1" id="KW-0812">Transmembrane</keyword>
<dbReference type="Pfam" id="PF19136">
    <property type="entry name" value="DUF5819"/>
    <property type="match status" value="1"/>
</dbReference>
<evidence type="ECO:0000313" key="2">
    <source>
        <dbReference type="EMBL" id="GAA4432210.1"/>
    </source>
</evidence>
<name>A0ABP8LPS5_9MICO</name>
<organism evidence="2 3">
    <name type="scientific">Georgenia halophila</name>
    <dbReference type="NCBI Taxonomy" id="620889"/>
    <lineage>
        <taxon>Bacteria</taxon>
        <taxon>Bacillati</taxon>
        <taxon>Actinomycetota</taxon>
        <taxon>Actinomycetes</taxon>
        <taxon>Micrococcales</taxon>
        <taxon>Bogoriellaceae</taxon>
        <taxon>Georgenia</taxon>
    </lineage>
</organism>
<evidence type="ECO:0000256" key="1">
    <source>
        <dbReference type="SAM" id="Phobius"/>
    </source>
</evidence>
<reference evidence="3" key="1">
    <citation type="journal article" date="2019" name="Int. J. Syst. Evol. Microbiol.">
        <title>The Global Catalogue of Microorganisms (GCM) 10K type strain sequencing project: providing services to taxonomists for standard genome sequencing and annotation.</title>
        <authorList>
            <consortium name="The Broad Institute Genomics Platform"/>
            <consortium name="The Broad Institute Genome Sequencing Center for Infectious Disease"/>
            <person name="Wu L."/>
            <person name="Ma J."/>
        </authorList>
    </citation>
    <scope>NUCLEOTIDE SEQUENCE [LARGE SCALE GENOMIC DNA]</scope>
    <source>
        <strain evidence="3">JCM 17810</strain>
    </source>
</reference>
<dbReference type="InterPro" id="IPR043857">
    <property type="entry name" value="DUF5819"/>
</dbReference>
<dbReference type="RefSeq" id="WP_345218415.1">
    <property type="nucleotide sequence ID" value="NZ_BAABGN010000013.1"/>
</dbReference>
<evidence type="ECO:0000313" key="3">
    <source>
        <dbReference type="Proteomes" id="UP001500622"/>
    </source>
</evidence>
<comment type="caution">
    <text evidence="2">The sequence shown here is derived from an EMBL/GenBank/DDBJ whole genome shotgun (WGS) entry which is preliminary data.</text>
</comment>
<protein>
    <submittedName>
        <fullName evidence="2">Uncharacterized protein</fullName>
    </submittedName>
</protein>
<dbReference type="Proteomes" id="UP001500622">
    <property type="component" value="Unassembled WGS sequence"/>
</dbReference>
<feature type="transmembrane region" description="Helical" evidence="1">
    <location>
        <begin position="21"/>
        <end position="42"/>
    </location>
</feature>
<dbReference type="EMBL" id="BAABGN010000013">
    <property type="protein sequence ID" value="GAA4432210.1"/>
    <property type="molecule type" value="Genomic_DNA"/>
</dbReference>
<keyword evidence="1" id="KW-0472">Membrane</keyword>
<keyword evidence="3" id="KW-1185">Reference proteome</keyword>
<keyword evidence="1" id="KW-1133">Transmembrane helix</keyword>